<dbReference type="OMA" id="GSIRWIV"/>
<dbReference type="PANTHER" id="PTHR43019">
    <property type="entry name" value="SERINE ENDOPROTEASE DEGS"/>
    <property type="match status" value="1"/>
</dbReference>
<keyword evidence="2" id="KW-1185">Reference proteome</keyword>
<dbReference type="Gramene" id="TKW42092">
    <property type="protein sequence ID" value="TKW42092"/>
    <property type="gene ID" value="SEVIR_1G361300v2"/>
</dbReference>
<dbReference type="Pfam" id="PF13365">
    <property type="entry name" value="Trypsin_2"/>
    <property type="match status" value="1"/>
</dbReference>
<evidence type="ECO:0008006" key="3">
    <source>
        <dbReference type="Google" id="ProtNLM"/>
    </source>
</evidence>
<proteinExistence type="predicted"/>
<dbReference type="Gene3D" id="2.40.10.120">
    <property type="match status" value="1"/>
</dbReference>
<protein>
    <recommendedName>
        <fullName evidence="3">Serine protease</fullName>
    </recommendedName>
</protein>
<evidence type="ECO:0000313" key="1">
    <source>
        <dbReference type="EMBL" id="TKW42092.1"/>
    </source>
</evidence>
<dbReference type="InterPro" id="IPR009003">
    <property type="entry name" value="Peptidase_S1_PA"/>
</dbReference>
<evidence type="ECO:0000313" key="2">
    <source>
        <dbReference type="Proteomes" id="UP000298652"/>
    </source>
</evidence>
<accession>A0A4U6WH74</accession>
<dbReference type="SUPFAM" id="SSF50494">
    <property type="entry name" value="Trypsin-like serine proteases"/>
    <property type="match status" value="1"/>
</dbReference>
<dbReference type="EMBL" id="CM016552">
    <property type="protein sequence ID" value="TKW42092.1"/>
    <property type="molecule type" value="Genomic_DNA"/>
</dbReference>
<organism evidence="1 2">
    <name type="scientific">Setaria viridis</name>
    <name type="common">Green bristlegrass</name>
    <name type="synonym">Setaria italica subsp. viridis</name>
    <dbReference type="NCBI Taxonomy" id="4556"/>
    <lineage>
        <taxon>Eukaryota</taxon>
        <taxon>Viridiplantae</taxon>
        <taxon>Streptophyta</taxon>
        <taxon>Embryophyta</taxon>
        <taxon>Tracheophyta</taxon>
        <taxon>Spermatophyta</taxon>
        <taxon>Magnoliopsida</taxon>
        <taxon>Liliopsida</taxon>
        <taxon>Poales</taxon>
        <taxon>Poaceae</taxon>
        <taxon>PACMAD clade</taxon>
        <taxon>Panicoideae</taxon>
        <taxon>Panicodae</taxon>
        <taxon>Paniceae</taxon>
        <taxon>Cenchrinae</taxon>
        <taxon>Setaria</taxon>
    </lineage>
</organism>
<gene>
    <name evidence="1" type="ORF">SEVIR_1G361300v2</name>
</gene>
<dbReference type="Proteomes" id="UP000298652">
    <property type="component" value="Chromosome 1"/>
</dbReference>
<sequence>MQQVQDQDPMKTNPSPNVYRRATDYRMGVVLVITERNRLGTGFVIQEATQLSPPAPALVLTCYHTVQASIDKGVGVYVRKPLAEGGVQELLAKVVKYDAVTDMALLAVPRLRGTPVLAFTSPGDAGDCAIAVGYCNPVGLFKRNARVRLPGLSPGSIRWIVPHGDAGAVTHTKLYLTFVAMHGMSGAPVVSGGGVIGMLTHVTTDGTRLSIAVSSGTVIQILRGWAELPVNGPSTAQEVLNSLRIRLALDDAQA</sequence>
<dbReference type="PANTHER" id="PTHR43019:SF46">
    <property type="entry name" value="SERINE PROTEASE"/>
    <property type="match status" value="1"/>
</dbReference>
<dbReference type="AlphaFoldDB" id="A0A4U6WH74"/>
<name>A0A4U6WH74_SETVI</name>
<reference evidence="1" key="1">
    <citation type="submission" date="2019-03" db="EMBL/GenBank/DDBJ databases">
        <title>WGS assembly of Setaria viridis.</title>
        <authorList>
            <person name="Huang P."/>
            <person name="Jenkins J."/>
            <person name="Grimwood J."/>
            <person name="Barry K."/>
            <person name="Healey A."/>
            <person name="Mamidi S."/>
            <person name="Sreedasyam A."/>
            <person name="Shu S."/>
            <person name="Feldman M."/>
            <person name="Wu J."/>
            <person name="Yu Y."/>
            <person name="Chen C."/>
            <person name="Johnson J."/>
            <person name="Rokhsar D."/>
            <person name="Baxter I."/>
            <person name="Schmutz J."/>
            <person name="Brutnell T."/>
            <person name="Kellogg E."/>
        </authorList>
    </citation>
    <scope>NUCLEOTIDE SEQUENCE [LARGE SCALE GENOMIC DNA]</scope>
</reference>